<reference evidence="2" key="1">
    <citation type="journal article" date="2014" name="Int. J. Syst. Evol. Microbiol.">
        <title>Complete genome sequence of Corynebacterium casei LMG S-19264T (=DSM 44701T), isolated from a smear-ripened cheese.</title>
        <authorList>
            <consortium name="US DOE Joint Genome Institute (JGI-PGF)"/>
            <person name="Walter F."/>
            <person name="Albersmeier A."/>
            <person name="Kalinowski J."/>
            <person name="Ruckert C."/>
        </authorList>
    </citation>
    <scope>NUCLEOTIDE SEQUENCE</scope>
    <source>
        <strain evidence="2">CGMCC 1.12921</strain>
    </source>
</reference>
<dbReference type="AlphaFoldDB" id="A0A8J2V4K1"/>
<dbReference type="SUPFAM" id="SSF46785">
    <property type="entry name" value="Winged helix' DNA-binding domain"/>
    <property type="match status" value="1"/>
</dbReference>
<dbReference type="InterPro" id="IPR000835">
    <property type="entry name" value="HTH_MarR-typ"/>
</dbReference>
<dbReference type="InterPro" id="IPR036388">
    <property type="entry name" value="WH-like_DNA-bd_sf"/>
</dbReference>
<evidence type="ECO:0000313" key="3">
    <source>
        <dbReference type="Proteomes" id="UP000613582"/>
    </source>
</evidence>
<gene>
    <name evidence="2" type="ORF">GCM10011342_02650</name>
</gene>
<dbReference type="GO" id="GO:0006950">
    <property type="term" value="P:response to stress"/>
    <property type="evidence" value="ECO:0007669"/>
    <property type="project" value="TreeGrafter"/>
</dbReference>
<accession>A0A8J2V4K1</accession>
<sequence length="148" mass="16105">MSEERDIAPDRKARGIALLLEQTARLVYDEKQPRALHAVQWSALRYLERAGAKSRNVAGLAKYLGVTSGPASRTAASLVSRGLAEVMDSPTDSRTKIINLTDAGHAALEHDPLNRCARIVHELGDDELSTLALALNKLHSRLSKPSDD</sequence>
<dbReference type="Proteomes" id="UP000613582">
    <property type="component" value="Unassembled WGS sequence"/>
</dbReference>
<protein>
    <recommendedName>
        <fullName evidence="1">HTH marR-type domain-containing protein</fullName>
    </recommendedName>
</protein>
<dbReference type="EMBL" id="BMGH01000001">
    <property type="protein sequence ID" value="GGC97203.1"/>
    <property type="molecule type" value="Genomic_DNA"/>
</dbReference>
<dbReference type="PANTHER" id="PTHR33164:SF89">
    <property type="entry name" value="MARR FAMILY REGULATORY PROTEIN"/>
    <property type="match status" value="1"/>
</dbReference>
<organism evidence="2 3">
    <name type="scientific">Aquisalinus flavus</name>
    <dbReference type="NCBI Taxonomy" id="1526572"/>
    <lineage>
        <taxon>Bacteria</taxon>
        <taxon>Pseudomonadati</taxon>
        <taxon>Pseudomonadota</taxon>
        <taxon>Alphaproteobacteria</taxon>
        <taxon>Parvularculales</taxon>
        <taxon>Parvularculaceae</taxon>
        <taxon>Aquisalinus</taxon>
    </lineage>
</organism>
<dbReference type="GO" id="GO:0003700">
    <property type="term" value="F:DNA-binding transcription factor activity"/>
    <property type="evidence" value="ECO:0007669"/>
    <property type="project" value="InterPro"/>
</dbReference>
<name>A0A8J2V4K1_9PROT</name>
<feature type="domain" description="HTH marR-type" evidence="1">
    <location>
        <begin position="13"/>
        <end position="140"/>
    </location>
</feature>
<reference evidence="2" key="2">
    <citation type="submission" date="2020-09" db="EMBL/GenBank/DDBJ databases">
        <authorList>
            <person name="Sun Q."/>
            <person name="Zhou Y."/>
        </authorList>
    </citation>
    <scope>NUCLEOTIDE SEQUENCE</scope>
    <source>
        <strain evidence="2">CGMCC 1.12921</strain>
    </source>
</reference>
<dbReference type="PANTHER" id="PTHR33164">
    <property type="entry name" value="TRANSCRIPTIONAL REGULATOR, MARR FAMILY"/>
    <property type="match status" value="1"/>
</dbReference>
<dbReference type="PROSITE" id="PS50995">
    <property type="entry name" value="HTH_MARR_2"/>
    <property type="match status" value="1"/>
</dbReference>
<dbReference type="RefSeq" id="WP_188159500.1">
    <property type="nucleotide sequence ID" value="NZ_BMGH01000001.1"/>
</dbReference>
<dbReference type="Gene3D" id="1.10.10.10">
    <property type="entry name" value="Winged helix-like DNA-binding domain superfamily/Winged helix DNA-binding domain"/>
    <property type="match status" value="1"/>
</dbReference>
<dbReference type="SMART" id="SM00347">
    <property type="entry name" value="HTH_MARR"/>
    <property type="match status" value="1"/>
</dbReference>
<dbReference type="InterPro" id="IPR039422">
    <property type="entry name" value="MarR/SlyA-like"/>
</dbReference>
<evidence type="ECO:0000259" key="1">
    <source>
        <dbReference type="PROSITE" id="PS50995"/>
    </source>
</evidence>
<dbReference type="InterPro" id="IPR036390">
    <property type="entry name" value="WH_DNA-bd_sf"/>
</dbReference>
<proteinExistence type="predicted"/>
<comment type="caution">
    <text evidence="2">The sequence shown here is derived from an EMBL/GenBank/DDBJ whole genome shotgun (WGS) entry which is preliminary data.</text>
</comment>
<keyword evidence="3" id="KW-1185">Reference proteome</keyword>
<dbReference type="Pfam" id="PF12802">
    <property type="entry name" value="MarR_2"/>
    <property type="match status" value="1"/>
</dbReference>
<evidence type="ECO:0000313" key="2">
    <source>
        <dbReference type="EMBL" id="GGC97203.1"/>
    </source>
</evidence>